<dbReference type="OMA" id="EDMAYIC"/>
<dbReference type="HOGENOM" id="CLU_378642_0_0_1"/>
<gene>
    <name evidence="1" type="ORF">THOM_0684</name>
</gene>
<dbReference type="OrthoDB" id="2196165at2759"/>
<proteinExistence type="predicted"/>
<dbReference type="AlphaFoldDB" id="L7JZ99"/>
<dbReference type="InterPro" id="IPR016024">
    <property type="entry name" value="ARM-type_fold"/>
</dbReference>
<evidence type="ECO:0000313" key="1">
    <source>
        <dbReference type="EMBL" id="ELQ76371.1"/>
    </source>
</evidence>
<reference evidence="1 2" key="1">
    <citation type="journal article" date="2012" name="PLoS Pathog.">
        <title>The genome of the obligate intracellular parasite Trachipleistophora hominis: new insights into microsporidian genome dynamics and reductive evolution.</title>
        <authorList>
            <person name="Heinz E."/>
            <person name="Williams T.A."/>
            <person name="Nakjang S."/>
            <person name="Noel C.J."/>
            <person name="Swan D.C."/>
            <person name="Goldberg A.V."/>
            <person name="Harris S.R."/>
            <person name="Weinmaier T."/>
            <person name="Markert S."/>
            <person name="Becher D."/>
            <person name="Bernhardt J."/>
            <person name="Dagan T."/>
            <person name="Hacker C."/>
            <person name="Lucocq J.M."/>
            <person name="Schweder T."/>
            <person name="Rattei T."/>
            <person name="Hall N."/>
            <person name="Hirt R.P."/>
            <person name="Embley T.M."/>
        </authorList>
    </citation>
    <scope>NUCLEOTIDE SEQUENCE [LARGE SCALE GENOMIC DNA]</scope>
</reference>
<dbReference type="InParanoid" id="L7JZ99"/>
<protein>
    <submittedName>
        <fullName evidence="1">Putative Armadillo-type fold, Armadillo-like helical protein</fullName>
    </submittedName>
</protein>
<organism evidence="1 2">
    <name type="scientific">Trachipleistophora hominis</name>
    <name type="common">Microsporidian parasite</name>
    <dbReference type="NCBI Taxonomy" id="72359"/>
    <lineage>
        <taxon>Eukaryota</taxon>
        <taxon>Fungi</taxon>
        <taxon>Fungi incertae sedis</taxon>
        <taxon>Microsporidia</taxon>
        <taxon>Pleistophoridae</taxon>
        <taxon>Trachipleistophora</taxon>
    </lineage>
</organism>
<dbReference type="EMBL" id="JH993854">
    <property type="protein sequence ID" value="ELQ76371.1"/>
    <property type="molecule type" value="Genomic_DNA"/>
</dbReference>
<dbReference type="VEuPathDB" id="MicrosporidiaDB:THOM_0684"/>
<keyword evidence="2" id="KW-1185">Reference proteome</keyword>
<sequence>MRECLGQKAINEKNECVCEQCVNERVDAKLTVEIDTDRVNEKNTLVGDDIRYKEFNNSGQSDLAEKTPDEPKELKEWMEITTSPSLVYEELCIDAACSIVNKGVEEPTTQIEIIIEEFDASYNDDECKHFNNCYGNEREETCLELKNEYEYREYLNLLSENVDIVFDRRDCYFCANCAQQNNNYTQDVYEKGTRTIRNSQFIDNAEPFADRDFLHACSDQSQCLDKENNAQIVHINSDIMEQRPFHCTVQQNDCEQHFPRKIGSTKSVDSINMINSEEQKKHCHTPKYSKSRTDIQKLTATDFIICSLDNDVRVKSFHAQNDKITVIFWNVKNAIDFYKQYGTIYRLRFISVKRNFSFLFYNDQIWKDKQHTVDKKSNEKNISGSLSPLVEKRSLTSYSKKFKENFYESEEWPRVDYSKEFNERVCELEEWPRVDHSKKLNERVCESEKWPRADRKLNEKENPLMTSYVAGNEDKPHLTVLNTLKSKLRYDKDGVRGDADAVLVYRNRPIDYGAVDKQRSGANDFLLNYEHKDQLLYGLTVPSQHFEERVRHFSAQSICYTAADIKRFKHMSRIDQQAAFISECKKIAVGMHSNILAQEMIKNMRNDQITKVIRVLGEDMAYICSTKYGAYSIQALLNVKNLTKDNKRSIIASLKRNALNLFFHPIGNYTIQKTIDYDPMFLSDVIAQNSESILSNPLGTKVYKNCMARLDMNKAWNNMQESEVDDQMKTEP</sequence>
<evidence type="ECO:0000313" key="2">
    <source>
        <dbReference type="Proteomes" id="UP000011185"/>
    </source>
</evidence>
<accession>L7JZ99</accession>
<name>L7JZ99_TRAHO</name>
<dbReference type="SUPFAM" id="SSF48371">
    <property type="entry name" value="ARM repeat"/>
    <property type="match status" value="1"/>
</dbReference>
<dbReference type="Gene3D" id="1.25.10.10">
    <property type="entry name" value="Leucine-rich Repeat Variant"/>
    <property type="match status" value="1"/>
</dbReference>
<dbReference type="InterPro" id="IPR011989">
    <property type="entry name" value="ARM-like"/>
</dbReference>
<dbReference type="Proteomes" id="UP000011185">
    <property type="component" value="Unassembled WGS sequence"/>
</dbReference>